<keyword evidence="24" id="KW-1185">Reference proteome</keyword>
<evidence type="ECO:0000256" key="6">
    <source>
        <dbReference type="ARBA" id="ARBA00012161"/>
    </source>
</evidence>
<dbReference type="SUPFAM" id="SSF52058">
    <property type="entry name" value="L domain-like"/>
    <property type="match status" value="1"/>
</dbReference>
<dbReference type="PANTHER" id="PTHR12121">
    <property type="entry name" value="CARBON CATABOLITE REPRESSOR PROTEIN 4"/>
    <property type="match status" value="1"/>
</dbReference>
<evidence type="ECO:0000256" key="16">
    <source>
        <dbReference type="ARBA" id="ARBA00023015"/>
    </source>
</evidence>
<dbReference type="Proteomes" id="UP001470230">
    <property type="component" value="Unassembled WGS sequence"/>
</dbReference>
<dbReference type="PANTHER" id="PTHR12121:SF100">
    <property type="entry name" value="POLY(A)-SPECIFIC RIBONUCLEASE"/>
    <property type="match status" value="1"/>
</dbReference>
<evidence type="ECO:0000256" key="13">
    <source>
        <dbReference type="ARBA" id="ARBA00022839"/>
    </source>
</evidence>
<dbReference type="InterPro" id="IPR032675">
    <property type="entry name" value="LRR_dom_sf"/>
</dbReference>
<sequence length="451" mass="51912">MEEETDPLRKEIETIISEINFDNSKEELVIENTPLLITKGFFNSFQNIIKLVLSDCKLKKMPRSILKLSNLNYLDLSNNNIEFIPIEIGQLKKLTTLKYDNTKCHPLSDFINVSKFKDLIEISQFVMDRQSIQPPIRTLLPYDDKNCFKIMSYNILCAKYSIQSIYPLCLKKCLDFNYRFPLIIEEIKKYQPDIICLQEVQYALFFSTFQPGIEALGYKGFYAPKNMYKKCKQADKPFVLGQATFIKISKEDDQIQFEVDPSLVTNIAFCDSPYIKQGTVPKKTKKYSETALIVNVQIKEKNSTENKGYSISIVNTHLQWSPTRDDVRADQLKIAVSHAVEIAKKNNDLYDIIVCGDYNSYPDTPAIAFMNNHPANFISAYDAMKQPFYLSHLTSDFEGLIDYIYTTQNRIEVASVLPLYPNDVLHSIALEIPDTFHPSDHLPIMAALRIK</sequence>
<evidence type="ECO:0000256" key="2">
    <source>
        <dbReference type="ARBA" id="ARBA00001946"/>
    </source>
</evidence>
<dbReference type="EC" id="3.1.13.4" evidence="6"/>
<organism evidence="23 24">
    <name type="scientific">Tritrichomonas musculus</name>
    <dbReference type="NCBI Taxonomy" id="1915356"/>
    <lineage>
        <taxon>Eukaryota</taxon>
        <taxon>Metamonada</taxon>
        <taxon>Parabasalia</taxon>
        <taxon>Tritrichomonadida</taxon>
        <taxon>Tritrichomonadidae</taxon>
        <taxon>Tritrichomonas</taxon>
    </lineage>
</organism>
<dbReference type="Pfam" id="PF13855">
    <property type="entry name" value="LRR_8"/>
    <property type="match status" value="1"/>
</dbReference>
<keyword evidence="7" id="KW-0963">Cytoplasm</keyword>
<comment type="similarity">
    <text evidence="5">Belongs to the CCR4/nocturin family.</text>
</comment>
<dbReference type="InterPro" id="IPR005135">
    <property type="entry name" value="Endo/exonuclease/phosphatase"/>
</dbReference>
<evidence type="ECO:0000256" key="18">
    <source>
        <dbReference type="ARBA" id="ARBA00023242"/>
    </source>
</evidence>
<reference evidence="23 24" key="1">
    <citation type="submission" date="2024-04" db="EMBL/GenBank/DDBJ databases">
        <title>Tritrichomonas musculus Genome.</title>
        <authorList>
            <person name="Alves-Ferreira E."/>
            <person name="Grigg M."/>
            <person name="Lorenzi H."/>
            <person name="Galac M."/>
        </authorList>
    </citation>
    <scope>NUCLEOTIDE SEQUENCE [LARGE SCALE GENOMIC DNA]</scope>
    <source>
        <strain evidence="23 24">EAF2021</strain>
    </source>
</reference>
<evidence type="ECO:0000256" key="7">
    <source>
        <dbReference type="ARBA" id="ARBA00022490"/>
    </source>
</evidence>
<comment type="cofactor">
    <cofactor evidence="2">
        <name>Mg(2+)</name>
        <dbReference type="ChEBI" id="CHEBI:18420"/>
    </cofactor>
</comment>
<keyword evidence="18" id="KW-0539">Nucleus</keyword>
<keyword evidence="14" id="KW-0460">Magnesium</keyword>
<comment type="caution">
    <text evidence="23">The sequence shown here is derived from an EMBL/GenBank/DDBJ whole genome shotgun (WGS) entry which is preliminary data.</text>
</comment>
<evidence type="ECO:0000256" key="5">
    <source>
        <dbReference type="ARBA" id="ARBA00010774"/>
    </source>
</evidence>
<evidence type="ECO:0000256" key="3">
    <source>
        <dbReference type="ARBA" id="ARBA00004123"/>
    </source>
</evidence>
<keyword evidence="10" id="KW-0479">Metal-binding</keyword>
<keyword evidence="11" id="KW-0677">Repeat</keyword>
<comment type="subcellular location">
    <subcellularLocation>
        <location evidence="4">Cytoplasm</location>
    </subcellularLocation>
    <subcellularLocation>
        <location evidence="3">Nucleus</location>
    </subcellularLocation>
</comment>
<evidence type="ECO:0000256" key="1">
    <source>
        <dbReference type="ARBA" id="ARBA00001663"/>
    </source>
</evidence>
<dbReference type="InterPro" id="IPR036691">
    <property type="entry name" value="Endo/exonu/phosph_ase_sf"/>
</dbReference>
<gene>
    <name evidence="23" type="ORF">M9Y10_025571</name>
</gene>
<dbReference type="Gene3D" id="3.80.10.10">
    <property type="entry name" value="Ribonuclease Inhibitor"/>
    <property type="match status" value="1"/>
</dbReference>
<evidence type="ECO:0000256" key="21">
    <source>
        <dbReference type="ARBA" id="ARBA00033317"/>
    </source>
</evidence>
<evidence type="ECO:0000256" key="19">
    <source>
        <dbReference type="ARBA" id="ARBA00030493"/>
    </source>
</evidence>
<evidence type="ECO:0000256" key="15">
    <source>
        <dbReference type="ARBA" id="ARBA00022884"/>
    </source>
</evidence>
<feature type="domain" description="Endonuclease/exonuclease/phosphatase" evidence="22">
    <location>
        <begin position="151"/>
        <end position="441"/>
    </location>
</feature>
<keyword evidence="12" id="KW-0378">Hydrolase</keyword>
<evidence type="ECO:0000256" key="12">
    <source>
        <dbReference type="ARBA" id="ARBA00022801"/>
    </source>
</evidence>
<dbReference type="PROSITE" id="PS51450">
    <property type="entry name" value="LRR"/>
    <property type="match status" value="1"/>
</dbReference>
<evidence type="ECO:0000256" key="17">
    <source>
        <dbReference type="ARBA" id="ARBA00023163"/>
    </source>
</evidence>
<evidence type="ECO:0000313" key="24">
    <source>
        <dbReference type="Proteomes" id="UP001470230"/>
    </source>
</evidence>
<evidence type="ECO:0000256" key="4">
    <source>
        <dbReference type="ARBA" id="ARBA00004496"/>
    </source>
</evidence>
<dbReference type="InterPro" id="IPR003591">
    <property type="entry name" value="Leu-rich_rpt_typical-subtyp"/>
</dbReference>
<dbReference type="Gene3D" id="3.60.10.10">
    <property type="entry name" value="Endonuclease/exonuclease/phosphatase"/>
    <property type="match status" value="1"/>
</dbReference>
<comment type="catalytic activity">
    <reaction evidence="1">
        <text>Exonucleolytic cleavage of poly(A) to 5'-AMP.</text>
        <dbReference type="EC" id="3.1.13.4"/>
    </reaction>
</comment>
<evidence type="ECO:0000256" key="10">
    <source>
        <dbReference type="ARBA" id="ARBA00022723"/>
    </source>
</evidence>
<evidence type="ECO:0000259" key="22">
    <source>
        <dbReference type="Pfam" id="PF03372"/>
    </source>
</evidence>
<dbReference type="InterPro" id="IPR050410">
    <property type="entry name" value="CCR4/nocturin_mRNA_transcr"/>
</dbReference>
<keyword evidence="9" id="KW-0540">Nuclease</keyword>
<protein>
    <recommendedName>
        <fullName evidence="6">poly(A)-specific ribonuclease</fullName>
        <ecNumber evidence="6">3.1.13.4</ecNumber>
    </recommendedName>
    <alternativeName>
        <fullName evidence="19">Carbon catabolite repressor protein 4</fullName>
    </alternativeName>
    <alternativeName>
        <fullName evidence="20">Cytoplasmic deadenylase</fullName>
    </alternativeName>
    <alternativeName>
        <fullName evidence="21">Glucose-repressible alcohol dehydrogenase transcriptional effector</fullName>
    </alternativeName>
</protein>
<keyword evidence="16" id="KW-0805">Transcription regulation</keyword>
<evidence type="ECO:0000256" key="20">
    <source>
        <dbReference type="ARBA" id="ARBA00031469"/>
    </source>
</evidence>
<keyword evidence="15" id="KW-0694">RNA-binding</keyword>
<name>A0ABR2H917_9EUKA</name>
<evidence type="ECO:0000256" key="14">
    <source>
        <dbReference type="ARBA" id="ARBA00022842"/>
    </source>
</evidence>
<accession>A0ABR2H917</accession>
<evidence type="ECO:0000313" key="23">
    <source>
        <dbReference type="EMBL" id="KAK8842710.1"/>
    </source>
</evidence>
<evidence type="ECO:0000256" key="11">
    <source>
        <dbReference type="ARBA" id="ARBA00022737"/>
    </source>
</evidence>
<dbReference type="SMART" id="SM00369">
    <property type="entry name" value="LRR_TYP"/>
    <property type="match status" value="1"/>
</dbReference>
<dbReference type="Pfam" id="PF03372">
    <property type="entry name" value="Exo_endo_phos"/>
    <property type="match status" value="1"/>
</dbReference>
<evidence type="ECO:0000256" key="8">
    <source>
        <dbReference type="ARBA" id="ARBA00022614"/>
    </source>
</evidence>
<proteinExistence type="inferred from homology"/>
<dbReference type="SUPFAM" id="SSF56219">
    <property type="entry name" value="DNase I-like"/>
    <property type="match status" value="1"/>
</dbReference>
<keyword evidence="13" id="KW-0269">Exonuclease</keyword>
<dbReference type="EMBL" id="JAPFFF010000037">
    <property type="protein sequence ID" value="KAK8842710.1"/>
    <property type="molecule type" value="Genomic_DNA"/>
</dbReference>
<dbReference type="InterPro" id="IPR001611">
    <property type="entry name" value="Leu-rich_rpt"/>
</dbReference>
<evidence type="ECO:0000256" key="9">
    <source>
        <dbReference type="ARBA" id="ARBA00022722"/>
    </source>
</evidence>
<keyword evidence="17" id="KW-0804">Transcription</keyword>
<keyword evidence="8" id="KW-0433">Leucine-rich repeat</keyword>